<evidence type="ECO:0000313" key="16">
    <source>
        <dbReference type="Proteomes" id="UP000448908"/>
    </source>
</evidence>
<dbReference type="PROSITE" id="PS52016">
    <property type="entry name" value="TONB_DEPENDENT_REC_3"/>
    <property type="match status" value="1"/>
</dbReference>
<keyword evidence="6 7" id="KW-0998">Cell outer membrane</keyword>
<dbReference type="Proteomes" id="UP000286260">
    <property type="component" value="Unassembled WGS sequence"/>
</dbReference>
<dbReference type="RefSeq" id="WP_005635561.1">
    <property type="nucleotide sequence ID" value="NZ_BAABYG010000001.1"/>
</dbReference>
<dbReference type="SUPFAM" id="SSF49464">
    <property type="entry name" value="Carboxypeptidase regulatory domain-like"/>
    <property type="match status" value="1"/>
</dbReference>
<sequence>MRNRILFLLCFLCIGLQAFAQISISGKVVDAGGLELPGVNVMVKGTTIGTLTDGDGRFTIPDVPGSSNAVLVFSYVGFQTQEIKVGNTKNLTVKLQEDNMALDEVVVVGYGTSRKKDLAGSISSVKLDDSPLTQLANVNALVALSSKIPGFNYSPTTDAGGDNTASMTIRGMNSIITGPSEASLNKPLLVVDGSIFNGSINEIAMTDVESIDVLKDASSAAIYGSRSANGVIIITTKRGRSSKPTVNLDAYYGIQSWTRKPQMVTDQNEFLNRRREAMIAAGSIDPSVGLDPAQLLNAEELEVYNAGGWVDWIDEVSQNAQIQNYNLSISGNASDKVNYYLSAGYMKQDGLIVGDDYKKLTFMAKMDAKVTDWLTVGMRASYYNASNPGQIANIQSATWLSPYSHKYVRYDGYTDWYERYANGNVASPFWSSSETTSYLWTDREKKYDNLNGTGFVQIDFPFVKGLSYKFTMNAVKNTNNVDMFVNPQYFLDTRKVEELADPYKYTAEANGKSEINQTYAWTMDNVFTYTKDFGKNHLDAMLGYTRDATHQNQLKTAYSGFKLPTVLGSYGQNLATTQQINKTLKEWQNVGYMARVNYNYANKYYLTANFRRDGFSGFAKGSKWANFPGVSAAWTLSQEDFMQNVIPGLSFLKLRGSYGLTGNQSIEAYATLATVASGYTWYDASSLYIYQNSLANEELTWATTKTGNFGLDFGFLDGRISGSIDVYKSKTNDMLLNRSLPYMTGFSEAKFNAGEVMNRGVELSLNTVNINGDGKDNFRWESGLTFYRNKNKIVHLFGKDANGKEANDTGNATTNGYETARALVIGESINAAWDLKMLGIFQSQAEIDSYVDANGNKIQPDAVPGDIKFLDYNGDGKISTDDRHCIGDMDPLFTINFSNTLSWKNFSLYFNFRWDAGNSSHFIGSDPFGNYHNTATTSGAQLKVAPWSENNPTNEHPRLGYVNTYSYYFWSQRQYLKLKDLSLSYTFDQPWVKKANIQNLRLYLSGTDLFTITGWSGLDPETGGTIAAGPGSSRYGSKPAYRTLTIGANITF</sequence>
<dbReference type="InterPro" id="IPR012910">
    <property type="entry name" value="Plug_dom"/>
</dbReference>
<reference evidence="15 16" key="2">
    <citation type="journal article" date="2019" name="Nat. Med.">
        <title>A library of human gut bacterial isolates paired with longitudinal multiomics data enables mechanistic microbiome research.</title>
        <authorList>
            <person name="Poyet M."/>
            <person name="Groussin M."/>
            <person name="Gibbons S.M."/>
            <person name="Avila-Pacheco J."/>
            <person name="Jiang X."/>
            <person name="Kearney S.M."/>
            <person name="Perrotta A.R."/>
            <person name="Berdy B."/>
            <person name="Zhao S."/>
            <person name="Lieberman T.D."/>
            <person name="Swanson P.K."/>
            <person name="Smith M."/>
            <person name="Roesemann S."/>
            <person name="Alexander J.E."/>
            <person name="Rich S.A."/>
            <person name="Livny J."/>
            <person name="Vlamakis H."/>
            <person name="Clish C."/>
            <person name="Bullock K."/>
            <person name="Deik A."/>
            <person name="Scott J."/>
            <person name="Pierce K.A."/>
            <person name="Xavier R.J."/>
            <person name="Alm E.J."/>
        </authorList>
    </citation>
    <scope>NUCLEOTIDE SEQUENCE [LARGE SCALE GENOMIC DNA]</scope>
    <source>
        <strain evidence="12 17">BIOML-A11</strain>
        <strain evidence="11 16">BIOML-A16</strain>
        <strain evidence="10 15">BIOML-A29</strain>
    </source>
</reference>
<dbReference type="InterPro" id="IPR036942">
    <property type="entry name" value="Beta-barrel_TonB_sf"/>
</dbReference>
<evidence type="ECO:0000256" key="3">
    <source>
        <dbReference type="ARBA" id="ARBA00022452"/>
    </source>
</evidence>
<evidence type="ECO:0000313" key="10">
    <source>
        <dbReference type="EMBL" id="MTU40379.1"/>
    </source>
</evidence>
<dbReference type="Pfam" id="PF07715">
    <property type="entry name" value="Plug"/>
    <property type="match status" value="1"/>
</dbReference>
<feature type="chain" id="PRO_5044584856" evidence="8">
    <location>
        <begin position="21"/>
        <end position="1052"/>
    </location>
</feature>
<evidence type="ECO:0000313" key="11">
    <source>
        <dbReference type="EMBL" id="MTU69548.1"/>
    </source>
</evidence>
<dbReference type="EMBL" id="WNCN01000017">
    <property type="protein sequence ID" value="MTU40379.1"/>
    <property type="molecule type" value="Genomic_DNA"/>
</dbReference>
<evidence type="ECO:0000259" key="9">
    <source>
        <dbReference type="Pfam" id="PF07715"/>
    </source>
</evidence>
<dbReference type="EMBL" id="QSII01000016">
    <property type="protein sequence ID" value="RHC83823.1"/>
    <property type="molecule type" value="Genomic_DNA"/>
</dbReference>
<evidence type="ECO:0000256" key="4">
    <source>
        <dbReference type="ARBA" id="ARBA00022692"/>
    </source>
</evidence>
<evidence type="ECO:0000313" key="17">
    <source>
        <dbReference type="Proteomes" id="UP000482671"/>
    </source>
</evidence>
<keyword evidence="2 7" id="KW-0813">Transport</keyword>
<dbReference type="InterPro" id="IPR023996">
    <property type="entry name" value="TonB-dep_OMP_SusC/RagA"/>
</dbReference>
<dbReference type="STRING" id="46503.ERS852463_02741"/>
<dbReference type="SUPFAM" id="SSF56935">
    <property type="entry name" value="Porins"/>
    <property type="match status" value="1"/>
</dbReference>
<feature type="signal peptide" evidence="8">
    <location>
        <begin position="1"/>
        <end position="20"/>
    </location>
</feature>
<dbReference type="Gene3D" id="2.60.40.1120">
    <property type="entry name" value="Carboxypeptidase-like, regulatory domain"/>
    <property type="match status" value="1"/>
</dbReference>
<dbReference type="Pfam" id="PF13715">
    <property type="entry name" value="CarbopepD_reg_2"/>
    <property type="match status" value="1"/>
</dbReference>
<name>A0A351E2F4_9BACT</name>
<evidence type="ECO:0000256" key="1">
    <source>
        <dbReference type="ARBA" id="ARBA00004571"/>
    </source>
</evidence>
<organism evidence="12 17">
    <name type="scientific">Parabacteroides merdae</name>
    <dbReference type="NCBI Taxonomy" id="46503"/>
    <lineage>
        <taxon>Bacteria</taxon>
        <taxon>Pseudomonadati</taxon>
        <taxon>Bacteroidota</taxon>
        <taxon>Bacteroidia</taxon>
        <taxon>Bacteroidales</taxon>
        <taxon>Tannerellaceae</taxon>
        <taxon>Parabacteroides</taxon>
    </lineage>
</organism>
<evidence type="ECO:0000313" key="15">
    <source>
        <dbReference type="Proteomes" id="UP000434916"/>
    </source>
</evidence>
<dbReference type="Proteomes" id="UP000434916">
    <property type="component" value="Unassembled WGS sequence"/>
</dbReference>
<evidence type="ECO:0000313" key="13">
    <source>
        <dbReference type="EMBL" id="RHC83823.1"/>
    </source>
</evidence>
<evidence type="ECO:0000313" key="12">
    <source>
        <dbReference type="EMBL" id="MTV03066.1"/>
    </source>
</evidence>
<feature type="domain" description="TonB-dependent receptor plug" evidence="9">
    <location>
        <begin position="115"/>
        <end position="231"/>
    </location>
</feature>
<evidence type="ECO:0000256" key="5">
    <source>
        <dbReference type="ARBA" id="ARBA00023136"/>
    </source>
</evidence>
<dbReference type="InterPro" id="IPR023997">
    <property type="entry name" value="TonB-dep_OMP_SusC/RagA_CS"/>
</dbReference>
<keyword evidence="4 7" id="KW-0812">Transmembrane</keyword>
<comment type="caution">
    <text evidence="12">The sequence shown here is derived from an EMBL/GenBank/DDBJ whole genome shotgun (WGS) entry which is preliminary data.</text>
</comment>
<keyword evidence="5 7" id="KW-0472">Membrane</keyword>
<dbReference type="Gene3D" id="2.170.130.10">
    <property type="entry name" value="TonB-dependent receptor, plug domain"/>
    <property type="match status" value="1"/>
</dbReference>
<protein>
    <submittedName>
        <fullName evidence="12">SusC/RagA family TonB-linked outer membrane protein</fullName>
    </submittedName>
    <submittedName>
        <fullName evidence="13">TonB-dependent receptor</fullName>
    </submittedName>
</protein>
<dbReference type="Proteomes" id="UP000448908">
    <property type="component" value="Unassembled WGS sequence"/>
</dbReference>
<evidence type="ECO:0000256" key="2">
    <source>
        <dbReference type="ARBA" id="ARBA00022448"/>
    </source>
</evidence>
<comment type="similarity">
    <text evidence="7">Belongs to the TonB-dependent receptor family.</text>
</comment>
<dbReference type="InterPro" id="IPR037066">
    <property type="entry name" value="Plug_dom_sf"/>
</dbReference>
<evidence type="ECO:0000256" key="8">
    <source>
        <dbReference type="SAM" id="SignalP"/>
    </source>
</evidence>
<evidence type="ECO:0000256" key="7">
    <source>
        <dbReference type="PROSITE-ProRule" id="PRU01360"/>
    </source>
</evidence>
<proteinExistence type="inferred from homology"/>
<dbReference type="GO" id="GO:0009279">
    <property type="term" value="C:cell outer membrane"/>
    <property type="evidence" value="ECO:0007669"/>
    <property type="project" value="UniProtKB-SubCell"/>
</dbReference>
<evidence type="ECO:0000256" key="6">
    <source>
        <dbReference type="ARBA" id="ARBA00023237"/>
    </source>
</evidence>
<dbReference type="InterPro" id="IPR008969">
    <property type="entry name" value="CarboxyPept-like_regulatory"/>
</dbReference>
<evidence type="ECO:0000313" key="14">
    <source>
        <dbReference type="Proteomes" id="UP000286260"/>
    </source>
</evidence>
<accession>A0A351E2F4</accession>
<comment type="subcellular location">
    <subcellularLocation>
        <location evidence="1 7">Cell outer membrane</location>
        <topology evidence="1 7">Multi-pass membrane protein</topology>
    </subcellularLocation>
</comment>
<reference evidence="13 14" key="1">
    <citation type="submission" date="2018-08" db="EMBL/GenBank/DDBJ databases">
        <title>A genome reference for cultivated species of the human gut microbiota.</title>
        <authorList>
            <person name="Zou Y."/>
            <person name="Xue W."/>
            <person name="Luo G."/>
        </authorList>
    </citation>
    <scope>NUCLEOTIDE SEQUENCE [LARGE SCALE GENOMIC DNA]</scope>
    <source>
        <strain evidence="13 14">AM34-17</strain>
    </source>
</reference>
<dbReference type="NCBIfam" id="TIGR04057">
    <property type="entry name" value="SusC_RagA_signa"/>
    <property type="match status" value="1"/>
</dbReference>
<dbReference type="EMBL" id="WNDD01000018">
    <property type="protein sequence ID" value="MTV03066.1"/>
    <property type="molecule type" value="Genomic_DNA"/>
</dbReference>
<dbReference type="Proteomes" id="UP000482671">
    <property type="component" value="Unassembled WGS sequence"/>
</dbReference>
<dbReference type="InterPro" id="IPR039426">
    <property type="entry name" value="TonB-dep_rcpt-like"/>
</dbReference>
<dbReference type="GeneID" id="49203556"/>
<gene>
    <name evidence="13" type="ORF">DW828_12050</name>
    <name evidence="10" type="ORF">GMD82_13115</name>
    <name evidence="11" type="ORF">GMD92_10770</name>
    <name evidence="12" type="ORF">GME02_15765</name>
</gene>
<dbReference type="OrthoDB" id="9768177at2"/>
<dbReference type="AlphaFoldDB" id="A0A351E2F4"/>
<dbReference type="EMBL" id="WNDA01000015">
    <property type="protein sequence ID" value="MTU69548.1"/>
    <property type="molecule type" value="Genomic_DNA"/>
</dbReference>
<keyword evidence="15" id="KW-1185">Reference proteome</keyword>
<dbReference type="NCBIfam" id="TIGR04056">
    <property type="entry name" value="OMP_RagA_SusC"/>
    <property type="match status" value="1"/>
</dbReference>
<keyword evidence="3 7" id="KW-1134">Transmembrane beta strand</keyword>
<keyword evidence="8" id="KW-0732">Signal</keyword>
<keyword evidence="13" id="KW-0675">Receptor</keyword>
<dbReference type="Gene3D" id="2.40.170.20">
    <property type="entry name" value="TonB-dependent receptor, beta-barrel domain"/>
    <property type="match status" value="1"/>
</dbReference>